<protein>
    <submittedName>
        <fullName evidence="1">Uncharacterized protein</fullName>
    </submittedName>
</protein>
<sequence>MASAISCPSRSEILSLFRSTLHTACSFKDDNAVACAERIAIEGFREYQNLSGPSSIAAAVSEGESRLDLARKQIGLLKIYSLIKPKPRKVVMHGTVLELTGPPMVLMKIGNSVFKG</sequence>
<reference evidence="1 2" key="1">
    <citation type="journal article" date="2022" name="Hortic Res">
        <title>A haplotype resolved chromosomal level avocado genome allows analysis of novel avocado genes.</title>
        <authorList>
            <person name="Nath O."/>
            <person name="Fletcher S.J."/>
            <person name="Hayward A."/>
            <person name="Shaw L.M."/>
            <person name="Masouleh A.K."/>
            <person name="Furtado A."/>
            <person name="Henry R.J."/>
            <person name="Mitter N."/>
        </authorList>
    </citation>
    <scope>NUCLEOTIDE SEQUENCE [LARGE SCALE GENOMIC DNA]</scope>
    <source>
        <strain evidence="2">cv. Hass</strain>
    </source>
</reference>
<keyword evidence="2" id="KW-1185">Reference proteome</keyword>
<comment type="caution">
    <text evidence="1">The sequence shown here is derived from an EMBL/GenBank/DDBJ whole genome shotgun (WGS) entry which is preliminary data.</text>
</comment>
<gene>
    <name evidence="1" type="ORF">MRB53_003984</name>
</gene>
<evidence type="ECO:0000313" key="2">
    <source>
        <dbReference type="Proteomes" id="UP001234297"/>
    </source>
</evidence>
<dbReference type="Proteomes" id="UP001234297">
    <property type="component" value="Chromosome 1"/>
</dbReference>
<proteinExistence type="predicted"/>
<name>A0ACC2N0V4_PERAE</name>
<organism evidence="1 2">
    <name type="scientific">Persea americana</name>
    <name type="common">Avocado</name>
    <dbReference type="NCBI Taxonomy" id="3435"/>
    <lineage>
        <taxon>Eukaryota</taxon>
        <taxon>Viridiplantae</taxon>
        <taxon>Streptophyta</taxon>
        <taxon>Embryophyta</taxon>
        <taxon>Tracheophyta</taxon>
        <taxon>Spermatophyta</taxon>
        <taxon>Magnoliopsida</taxon>
        <taxon>Magnoliidae</taxon>
        <taxon>Laurales</taxon>
        <taxon>Lauraceae</taxon>
        <taxon>Persea</taxon>
    </lineage>
</organism>
<dbReference type="EMBL" id="CM056809">
    <property type="protein sequence ID" value="KAJ8650961.1"/>
    <property type="molecule type" value="Genomic_DNA"/>
</dbReference>
<evidence type="ECO:0000313" key="1">
    <source>
        <dbReference type="EMBL" id="KAJ8650961.1"/>
    </source>
</evidence>
<accession>A0ACC2N0V4</accession>